<keyword evidence="3" id="KW-1185">Reference proteome</keyword>
<sequence length="123" mass="14424">MRSNNKDSSPVERETGENGIILSRSKVGRRIDRWYPTTYQCWYGLWATRFAQIFEVAKANNLGPSADFLRWWFLAGKRYLAAEDAFHHFPPDEIPIEATQRQSAPQPQRFQIQDVPDNRRLAR</sequence>
<gene>
    <name evidence="2" type="ORF">PIB30_074414</name>
</gene>
<name>A0ABU6UP21_9FABA</name>
<dbReference type="Proteomes" id="UP001341840">
    <property type="component" value="Unassembled WGS sequence"/>
</dbReference>
<dbReference type="EMBL" id="JASCZI010121753">
    <property type="protein sequence ID" value="MED6162859.1"/>
    <property type="molecule type" value="Genomic_DNA"/>
</dbReference>
<comment type="caution">
    <text evidence="2">The sequence shown here is derived from an EMBL/GenBank/DDBJ whole genome shotgun (WGS) entry which is preliminary data.</text>
</comment>
<reference evidence="2 3" key="1">
    <citation type="journal article" date="2023" name="Plants (Basel)">
        <title>Bridging the Gap: Combining Genomics and Transcriptomics Approaches to Understand Stylosanthes scabra, an Orphan Legume from the Brazilian Caatinga.</title>
        <authorList>
            <person name="Ferreira-Neto J.R.C."/>
            <person name="da Silva M.D."/>
            <person name="Binneck E."/>
            <person name="de Melo N.F."/>
            <person name="da Silva R.H."/>
            <person name="de Melo A.L.T.M."/>
            <person name="Pandolfi V."/>
            <person name="Bustamante F.O."/>
            <person name="Brasileiro-Vidal A.C."/>
            <person name="Benko-Iseppon A.M."/>
        </authorList>
    </citation>
    <scope>NUCLEOTIDE SEQUENCE [LARGE SCALE GENOMIC DNA]</scope>
    <source>
        <tissue evidence="2">Leaves</tissue>
    </source>
</reference>
<evidence type="ECO:0000313" key="2">
    <source>
        <dbReference type="EMBL" id="MED6162859.1"/>
    </source>
</evidence>
<feature type="compositionally biased region" description="Polar residues" evidence="1">
    <location>
        <begin position="99"/>
        <end position="111"/>
    </location>
</feature>
<evidence type="ECO:0000313" key="3">
    <source>
        <dbReference type="Proteomes" id="UP001341840"/>
    </source>
</evidence>
<organism evidence="2 3">
    <name type="scientific">Stylosanthes scabra</name>
    <dbReference type="NCBI Taxonomy" id="79078"/>
    <lineage>
        <taxon>Eukaryota</taxon>
        <taxon>Viridiplantae</taxon>
        <taxon>Streptophyta</taxon>
        <taxon>Embryophyta</taxon>
        <taxon>Tracheophyta</taxon>
        <taxon>Spermatophyta</taxon>
        <taxon>Magnoliopsida</taxon>
        <taxon>eudicotyledons</taxon>
        <taxon>Gunneridae</taxon>
        <taxon>Pentapetalae</taxon>
        <taxon>rosids</taxon>
        <taxon>fabids</taxon>
        <taxon>Fabales</taxon>
        <taxon>Fabaceae</taxon>
        <taxon>Papilionoideae</taxon>
        <taxon>50 kb inversion clade</taxon>
        <taxon>dalbergioids sensu lato</taxon>
        <taxon>Dalbergieae</taxon>
        <taxon>Pterocarpus clade</taxon>
        <taxon>Stylosanthes</taxon>
    </lineage>
</organism>
<protein>
    <submittedName>
        <fullName evidence="2">Uncharacterized protein</fullName>
    </submittedName>
</protein>
<feature type="region of interest" description="Disordered" evidence="1">
    <location>
        <begin position="99"/>
        <end position="123"/>
    </location>
</feature>
<accession>A0ABU6UP21</accession>
<evidence type="ECO:0000256" key="1">
    <source>
        <dbReference type="SAM" id="MobiDB-lite"/>
    </source>
</evidence>
<proteinExistence type="predicted"/>